<dbReference type="AlphaFoldDB" id="A0A1B8Y9B7"/>
<evidence type="ECO:0000313" key="1">
    <source>
        <dbReference type="EMBL" id="OCA19533.1"/>
    </source>
</evidence>
<protein>
    <submittedName>
        <fullName evidence="1">Uncharacterized protein</fullName>
    </submittedName>
</protein>
<reference evidence="1" key="1">
    <citation type="submission" date="2009-11" db="EMBL/GenBank/DDBJ databases">
        <authorList>
            <consortium name="US DOE Joint Genome Institute (JGI-PGF)"/>
            <person name="Ottilar R."/>
            <person name="Schmutz J."/>
            <person name="Salamov A."/>
            <person name="Cheng J.F."/>
            <person name="Lucas S."/>
            <person name="Pitluck S."/>
            <person name="Gundlach H."/>
            <person name="Guo Y."/>
            <person name="Haberer G."/>
            <person name="Nasrallah J."/>
            <person name="Mayer K.F.X."/>
            <person name="van de Peer Y."/>
            <person name="Weigel D."/>
            <person name="Grigoriev I.V."/>
        </authorList>
    </citation>
    <scope>NUCLEOTIDE SEQUENCE</scope>
    <source>
        <strain evidence="1">Nigerian</strain>
    </source>
</reference>
<accession>A0A1B8Y9B7</accession>
<gene>
    <name evidence="1" type="ORF">XENTR_v90028739mg</name>
</gene>
<organism evidence="1">
    <name type="scientific">Xenopus tropicalis</name>
    <name type="common">Western clawed frog</name>
    <name type="synonym">Silurana tropicalis</name>
    <dbReference type="NCBI Taxonomy" id="8364"/>
    <lineage>
        <taxon>Eukaryota</taxon>
        <taxon>Metazoa</taxon>
        <taxon>Chordata</taxon>
        <taxon>Craniata</taxon>
        <taxon>Vertebrata</taxon>
        <taxon>Euteleostomi</taxon>
        <taxon>Amphibia</taxon>
        <taxon>Batrachia</taxon>
        <taxon>Anura</taxon>
        <taxon>Pipoidea</taxon>
        <taxon>Pipidae</taxon>
        <taxon>Xenopodinae</taxon>
        <taxon>Xenopus</taxon>
        <taxon>Silurana</taxon>
    </lineage>
</organism>
<dbReference type="EMBL" id="KV460376">
    <property type="protein sequence ID" value="OCA19533.1"/>
    <property type="molecule type" value="Genomic_DNA"/>
</dbReference>
<name>A0A1B8Y9B7_XENTR</name>
<sequence>MGTPCAAVTGLREKDLTYTESHRSKEDLPQLAKRICHYSNDVGLHRISKIIFVILTKIKVENVVLHFGYYTVNPHAYNRLTDILPFHHMAAANTWTTDILP</sequence>
<reference evidence="1" key="3">
    <citation type="submission" date="2016-05" db="EMBL/GenBank/DDBJ databases">
        <title>WGS assembly of Xenopus tropicalis.</title>
        <authorList>
            <person name="Sessions A."/>
            <person name="Jenkins J."/>
            <person name="Mitros T."/>
            <person name="Lyons J.T."/>
            <person name="Dichmann D.S."/>
            <person name="Robert J."/>
            <person name="Harland R.M."/>
            <person name="Rokhsar D.S."/>
        </authorList>
    </citation>
    <scope>NUCLEOTIDE SEQUENCE</scope>
    <source>
        <strain evidence="1">Nigerian</strain>
    </source>
</reference>
<proteinExistence type="predicted"/>
<reference evidence="1" key="2">
    <citation type="journal article" date="2010" name="Science">
        <title>The genome of the Western clawed frog Xenopus tropicalis.</title>
        <authorList>
            <person name="Hellsten U."/>
            <person name="Harland R.M."/>
            <person name="Gilchrist M.J."/>
            <person name="Hendrix D."/>
            <person name="Jurka J."/>
            <person name="Kapitonov V."/>
            <person name="Ovcharenko I."/>
            <person name="Putnam N.H."/>
            <person name="Shu S."/>
            <person name="Taher L."/>
            <person name="Blitz I.L."/>
            <person name="Blumberg B."/>
            <person name="Dichmann D.S."/>
            <person name="Dubchak I."/>
            <person name="Amaya E."/>
            <person name="Detter J.C."/>
            <person name="Fletcher R."/>
            <person name="Gerhard D.S."/>
            <person name="Goodstein D."/>
            <person name="Graves T."/>
            <person name="Grigoriev I.V."/>
            <person name="Grimwood J."/>
            <person name="Kawashima T."/>
            <person name="Lindquist E."/>
            <person name="Lucas S.M."/>
            <person name="Mead P.E."/>
            <person name="Mitros T."/>
            <person name="Ogino H."/>
            <person name="Ohta Y."/>
            <person name="Poliakov A.V."/>
            <person name="Pollet N."/>
            <person name="Robert J."/>
            <person name="Salamov A."/>
            <person name="Sater A.K."/>
            <person name="Schmutz J."/>
            <person name="Terry A."/>
            <person name="Vize P.D."/>
            <person name="Warren W.C."/>
            <person name="Wells D."/>
            <person name="Wills A."/>
            <person name="Wilson R.K."/>
            <person name="Zimmerman L.B."/>
            <person name="Zorn A.M."/>
            <person name="Grainger R."/>
            <person name="Grammer T."/>
            <person name="Khokha M.K."/>
            <person name="Richardson P.M."/>
            <person name="Rokhsar D.S."/>
        </authorList>
    </citation>
    <scope>NUCLEOTIDE SEQUENCE [LARGE SCALE GENOMIC DNA]</scope>
    <source>
        <strain evidence="1">Nigerian</strain>
    </source>
</reference>